<dbReference type="AlphaFoldDB" id="A0A8J5D2Q1"/>
<keyword evidence="3" id="KW-1185">Reference proteome</keyword>
<dbReference type="OrthoDB" id="6380971at2759"/>
<dbReference type="InterPro" id="IPR038606">
    <property type="entry name" value="To_sf"/>
</dbReference>
<reference evidence="2" key="1">
    <citation type="submission" date="2020-07" db="EMBL/GenBank/DDBJ databases">
        <title>The High-quality genome of the commercially important snow crab, Chionoecetes opilio.</title>
        <authorList>
            <person name="Jeong J.-H."/>
            <person name="Ryu S."/>
        </authorList>
    </citation>
    <scope>NUCLEOTIDE SEQUENCE</scope>
    <source>
        <strain evidence="2">MADBK_172401_WGS</strain>
        <tissue evidence="2">Digestive gland</tissue>
    </source>
</reference>
<dbReference type="InterPro" id="IPR020234">
    <property type="entry name" value="Mite_allergen_group-7"/>
</dbReference>
<evidence type="ECO:0000256" key="1">
    <source>
        <dbReference type="SAM" id="MobiDB-lite"/>
    </source>
</evidence>
<sequence length="506" mass="55293">MVPLRHRHTHAGLARALLLLHQHSSLNYNSHQHSSLNYNSHQHSSLNYNSHQHSPSIQPVTALFFLNYNSHQTFLNYNSHQHSSLNYQFTSISSQLQQINHTSLPSIQNGCLDPPGNGDLADLVANAIESARPLISSGIPDLGIPPLDPLGPVPPVSFHLDTLGLRMDGTVDETLIANLATFIVCSLNISIGLSQKFAIEFRLDNFHMDGLYDVDGLIAGLFPVFGGGKFRLDTYDTGFYGSAKLAYSVFTDHASIKNLDFNVFFKNLEVSKLRPAIFDAVWGAIKPPLADLIQTGINQILKNISISDIITPDQLHPLDLGNANVFVDLIMGSVNDAIVSAGLDPAQLQDAAFNLGLGKAELYDGEVVGLSTLYRSGLCTLDKVASWVFLYANFAVEDMKLHYKANVTSGATTSLVTVEGTVQKVAIYVVARKDTFGDVTDIDQFVITKFGNIDIDIDGLGVLGILLEPLTEVVLRLVQEDIADMLETDIKDLLQDVLGETPWPAF</sequence>
<dbReference type="Pfam" id="PF06585">
    <property type="entry name" value="JHBP"/>
    <property type="match status" value="1"/>
</dbReference>
<name>A0A8J5D2Q1_CHIOP</name>
<feature type="region of interest" description="Disordered" evidence="1">
    <location>
        <begin position="30"/>
        <end position="52"/>
    </location>
</feature>
<protein>
    <submittedName>
        <fullName evidence="2">Uncharacterized protein</fullName>
    </submittedName>
</protein>
<dbReference type="Gene3D" id="3.15.10.50">
    <property type="match status" value="1"/>
</dbReference>
<organism evidence="2 3">
    <name type="scientific">Chionoecetes opilio</name>
    <name type="common">Atlantic snow crab</name>
    <name type="synonym">Cancer opilio</name>
    <dbReference type="NCBI Taxonomy" id="41210"/>
    <lineage>
        <taxon>Eukaryota</taxon>
        <taxon>Metazoa</taxon>
        <taxon>Ecdysozoa</taxon>
        <taxon>Arthropoda</taxon>
        <taxon>Crustacea</taxon>
        <taxon>Multicrustacea</taxon>
        <taxon>Malacostraca</taxon>
        <taxon>Eumalacostraca</taxon>
        <taxon>Eucarida</taxon>
        <taxon>Decapoda</taxon>
        <taxon>Pleocyemata</taxon>
        <taxon>Brachyura</taxon>
        <taxon>Eubrachyura</taxon>
        <taxon>Majoidea</taxon>
        <taxon>Majidae</taxon>
        <taxon>Chionoecetes</taxon>
    </lineage>
</organism>
<gene>
    <name evidence="2" type="ORF">GWK47_036393</name>
</gene>
<accession>A0A8J5D2Q1</accession>
<dbReference type="Proteomes" id="UP000770661">
    <property type="component" value="Unassembled WGS sequence"/>
</dbReference>
<dbReference type="SMART" id="SM00700">
    <property type="entry name" value="JHBP"/>
    <property type="match status" value="1"/>
</dbReference>
<dbReference type="EMBL" id="JACEEZ010004305">
    <property type="protein sequence ID" value="KAG0726510.1"/>
    <property type="molecule type" value="Genomic_DNA"/>
</dbReference>
<comment type="caution">
    <text evidence="2">The sequence shown here is derived from an EMBL/GenBank/DDBJ whole genome shotgun (WGS) entry which is preliminary data.</text>
</comment>
<evidence type="ECO:0000313" key="3">
    <source>
        <dbReference type="Proteomes" id="UP000770661"/>
    </source>
</evidence>
<dbReference type="PANTHER" id="PTHR11008">
    <property type="entry name" value="PROTEIN TAKEOUT-LIKE PROTEIN"/>
    <property type="match status" value="1"/>
</dbReference>
<dbReference type="InterPro" id="IPR038602">
    <property type="entry name" value="Mite_allergen_7_sf"/>
</dbReference>
<dbReference type="Gene3D" id="3.15.10.30">
    <property type="entry name" value="Haemolymph juvenile hormone binding protein"/>
    <property type="match status" value="1"/>
</dbReference>
<proteinExistence type="predicted"/>
<dbReference type="InterPro" id="IPR010562">
    <property type="entry name" value="Haemolymph_juvenile_hormone-bd"/>
</dbReference>
<evidence type="ECO:0000313" key="2">
    <source>
        <dbReference type="EMBL" id="KAG0726510.1"/>
    </source>
</evidence>
<dbReference type="PANTHER" id="PTHR11008:SF9">
    <property type="entry name" value="PROTEIN TAKEOUT-LIKE PROTEIN"/>
    <property type="match status" value="1"/>
</dbReference>
<dbReference type="Pfam" id="PF16984">
    <property type="entry name" value="Grp7_allergen"/>
    <property type="match status" value="1"/>
</dbReference>